<organism evidence="10 11">
    <name type="scientific">Candidatus Daviesbacteria bacterium GW2011_GWA1_42_6</name>
    <dbReference type="NCBI Taxonomy" id="1618420"/>
    <lineage>
        <taxon>Bacteria</taxon>
        <taxon>Candidatus Daviesiibacteriota</taxon>
    </lineage>
</organism>
<dbReference type="Pfam" id="PF13231">
    <property type="entry name" value="PMT_2"/>
    <property type="match status" value="1"/>
</dbReference>
<feature type="transmembrane region" description="Helical" evidence="8">
    <location>
        <begin position="162"/>
        <end position="178"/>
    </location>
</feature>
<feature type="domain" description="Glycosyltransferase RgtA/B/C/D-like" evidence="9">
    <location>
        <begin position="68"/>
        <end position="218"/>
    </location>
</feature>
<feature type="transmembrane region" description="Helical" evidence="8">
    <location>
        <begin position="86"/>
        <end position="108"/>
    </location>
</feature>
<protein>
    <recommendedName>
        <fullName evidence="9">Glycosyltransferase RgtA/B/C/D-like domain-containing protein</fullName>
    </recommendedName>
</protein>
<dbReference type="EMBL" id="LCEB01000010">
    <property type="protein sequence ID" value="KKS65179.1"/>
    <property type="molecule type" value="Genomic_DNA"/>
</dbReference>
<evidence type="ECO:0000256" key="1">
    <source>
        <dbReference type="ARBA" id="ARBA00004651"/>
    </source>
</evidence>
<accession>A0A0G1AW52</accession>
<evidence type="ECO:0000256" key="3">
    <source>
        <dbReference type="ARBA" id="ARBA00022676"/>
    </source>
</evidence>
<feature type="transmembrane region" description="Helical" evidence="8">
    <location>
        <begin position="362"/>
        <end position="380"/>
    </location>
</feature>
<feature type="transmembrane region" description="Helical" evidence="8">
    <location>
        <begin position="184"/>
        <end position="200"/>
    </location>
</feature>
<keyword evidence="6 8" id="KW-1133">Transmembrane helix</keyword>
<feature type="transmembrane region" description="Helical" evidence="8">
    <location>
        <begin position="207"/>
        <end position="226"/>
    </location>
</feature>
<evidence type="ECO:0000256" key="5">
    <source>
        <dbReference type="ARBA" id="ARBA00022692"/>
    </source>
</evidence>
<keyword evidence="2" id="KW-1003">Cell membrane</keyword>
<keyword evidence="4" id="KW-0808">Transferase</keyword>
<dbReference type="InterPro" id="IPR050297">
    <property type="entry name" value="LipidA_mod_glycosyltrf_83"/>
</dbReference>
<dbReference type="GO" id="GO:0009103">
    <property type="term" value="P:lipopolysaccharide biosynthetic process"/>
    <property type="evidence" value="ECO:0007669"/>
    <property type="project" value="UniProtKB-ARBA"/>
</dbReference>
<keyword evidence="3" id="KW-0328">Glycosyltransferase</keyword>
<dbReference type="InterPro" id="IPR038731">
    <property type="entry name" value="RgtA/B/C-like"/>
</dbReference>
<comment type="caution">
    <text evidence="10">The sequence shown here is derived from an EMBL/GenBank/DDBJ whole genome shotgun (WGS) entry which is preliminary data.</text>
</comment>
<dbReference type="Proteomes" id="UP000034135">
    <property type="component" value="Unassembled WGS sequence"/>
</dbReference>
<dbReference type="GO" id="GO:0005886">
    <property type="term" value="C:plasma membrane"/>
    <property type="evidence" value="ECO:0007669"/>
    <property type="project" value="UniProtKB-SubCell"/>
</dbReference>
<dbReference type="GO" id="GO:0016763">
    <property type="term" value="F:pentosyltransferase activity"/>
    <property type="evidence" value="ECO:0007669"/>
    <property type="project" value="TreeGrafter"/>
</dbReference>
<dbReference type="GO" id="GO:0010041">
    <property type="term" value="P:response to iron(III) ion"/>
    <property type="evidence" value="ECO:0007669"/>
    <property type="project" value="TreeGrafter"/>
</dbReference>
<evidence type="ECO:0000259" key="9">
    <source>
        <dbReference type="Pfam" id="PF13231"/>
    </source>
</evidence>
<reference evidence="10 11" key="1">
    <citation type="journal article" date="2015" name="Nature">
        <title>rRNA introns, odd ribosomes, and small enigmatic genomes across a large radiation of phyla.</title>
        <authorList>
            <person name="Brown C.T."/>
            <person name="Hug L.A."/>
            <person name="Thomas B.C."/>
            <person name="Sharon I."/>
            <person name="Castelle C.J."/>
            <person name="Singh A."/>
            <person name="Wilkins M.J."/>
            <person name="Williams K.H."/>
            <person name="Banfield J.F."/>
        </authorList>
    </citation>
    <scope>NUCLEOTIDE SEQUENCE [LARGE SCALE GENOMIC DNA]</scope>
</reference>
<evidence type="ECO:0000256" key="8">
    <source>
        <dbReference type="SAM" id="Phobius"/>
    </source>
</evidence>
<evidence type="ECO:0000256" key="4">
    <source>
        <dbReference type="ARBA" id="ARBA00022679"/>
    </source>
</evidence>
<feature type="transmembrane region" description="Helical" evidence="8">
    <location>
        <begin position="310"/>
        <end position="327"/>
    </location>
</feature>
<proteinExistence type="predicted"/>
<dbReference type="AlphaFoldDB" id="A0A0G1AW52"/>
<evidence type="ECO:0000313" key="11">
    <source>
        <dbReference type="Proteomes" id="UP000034135"/>
    </source>
</evidence>
<evidence type="ECO:0000256" key="2">
    <source>
        <dbReference type="ARBA" id="ARBA00022475"/>
    </source>
</evidence>
<feature type="transmembrane region" description="Helical" evidence="8">
    <location>
        <begin position="333"/>
        <end position="355"/>
    </location>
</feature>
<dbReference type="PANTHER" id="PTHR33908">
    <property type="entry name" value="MANNOSYLTRANSFERASE YKCB-RELATED"/>
    <property type="match status" value="1"/>
</dbReference>
<keyword evidence="5 8" id="KW-0812">Transmembrane</keyword>
<gene>
    <name evidence="10" type="ORF">UV33_C0010G0002</name>
</gene>
<evidence type="ECO:0000256" key="7">
    <source>
        <dbReference type="ARBA" id="ARBA00023136"/>
    </source>
</evidence>
<dbReference type="PANTHER" id="PTHR33908:SF3">
    <property type="entry name" value="UNDECAPRENYL PHOSPHATE-ALPHA-4-AMINO-4-DEOXY-L-ARABINOSE ARABINOSYL TRANSFERASE"/>
    <property type="match status" value="1"/>
</dbReference>
<comment type="subcellular location">
    <subcellularLocation>
        <location evidence="1">Cell membrane</location>
        <topology evidence="1">Multi-pass membrane protein</topology>
    </subcellularLocation>
</comment>
<feature type="transmembrane region" description="Helical" evidence="8">
    <location>
        <begin position="138"/>
        <end position="155"/>
    </location>
</feature>
<evidence type="ECO:0000313" key="10">
    <source>
        <dbReference type="EMBL" id="KKS65179.1"/>
    </source>
</evidence>
<name>A0A0G1AW52_9BACT</name>
<keyword evidence="7 8" id="KW-0472">Membrane</keyword>
<evidence type="ECO:0000256" key="6">
    <source>
        <dbReference type="ARBA" id="ARBA00022989"/>
    </source>
</evidence>
<feature type="transmembrane region" description="Helical" evidence="8">
    <location>
        <begin position="286"/>
        <end position="303"/>
    </location>
</feature>
<feature type="transmembrane region" description="Helical" evidence="8">
    <location>
        <begin position="115"/>
        <end position="132"/>
    </location>
</feature>
<sequence>MKNNFLLFFILLFFLITRLYQIESVPASLYWDEASIAVNAYSVALTGRDEWGDLFPLHFRAFGEFKLPVYIYSVAVFEKFLGLSELAVRLPAVLFSFGTILLTYLLALKIFNQKTTALLSAFFLSILPWFFIFSRTGYEATAGLMFYILGIYLMLFTGQNRIWPLISVLSFAVSLYSYNSFRIITPLTFLCLTGYFIWIRRADFKKIALISLISIFVFLLSLVPIYRLTASEGTTRLQAVSIGNGEAPGQEIITVFLQNYISHFSPNFLFISGDANLRSQTGNSGQLYFVNLLLIVFGIVFVLKNRKPLQYLPILLMLFAPIPAAITKESPHALRAISGVPFLAILSAVGAVYFLDRVKFRRLFLCALVVGFLVMFAVYFKSFLTEYPNISSKDWQYGYKKIFTEFTGEFGQFERIIVSDYMAQPYIFVLYYLKIDPAVFLSSVEYNPVDKWGFSTVASFDKFQFKPVDRRNLPQGKVLIFASPLEKLDIEEKSVIYNLDGSTAFYVYDYQQK</sequence>